<accession>M1NP14</accession>
<sequence>MHKIAAELRHRELTQEIYNIGDEVAEYIEHLIESIADWDPELARECLEEFSEIIEDARADSRRAVGELLGLRQALTSGVRAGTLSASASPGNQLPEPELLDARALEAAHPISSSPIVVRELAAALNGRTENVTEHLEGLVDWVLDQTEAVAHHLDAVSLPHLYARVGRHVTAAAEGWLHTVADAHPVYARTMRGANPPAFLVERARVDAVVARVAAKRARDRGAAS</sequence>
<name>M1NP14_9CORY</name>
<keyword evidence="2" id="KW-1185">Reference proteome</keyword>
<dbReference type="AlphaFoldDB" id="M1NP14"/>
<dbReference type="PATRIC" id="fig|1121362.3.peg.2114"/>
<dbReference type="KEGG" id="chn:A605_10440"/>
<dbReference type="RefSeq" id="WP_015401504.1">
    <property type="nucleotide sequence ID" value="NC_020302.1"/>
</dbReference>
<dbReference type="STRING" id="1121362.A605_10440"/>
<evidence type="ECO:0000313" key="1">
    <source>
        <dbReference type="EMBL" id="AGF73088.1"/>
    </source>
</evidence>
<proteinExistence type="predicted"/>
<gene>
    <name evidence="1" type="ORF">A605_10440</name>
</gene>
<dbReference type="Proteomes" id="UP000011723">
    <property type="component" value="Chromosome"/>
</dbReference>
<reference evidence="1 2" key="1">
    <citation type="journal article" date="2012" name="Stand. Genomic Sci.">
        <title>Genome sequence of the halotolerant bacterium Corynebacterium halotolerans type strain YIM 70093(T) (= DSM 44683(T)).</title>
        <authorList>
            <person name="Ruckert C."/>
            <person name="Albersmeier A."/>
            <person name="Al-Dilaimi A."/>
            <person name="Niehaus K."/>
            <person name="Szczepanowski R."/>
            <person name="Kalinowski J."/>
        </authorList>
    </citation>
    <scope>NUCLEOTIDE SEQUENCE [LARGE SCALE GENOMIC DNA]</scope>
    <source>
        <strain evidence="1">YIM 70093</strain>
    </source>
</reference>
<protein>
    <submittedName>
        <fullName evidence="1">Uncharacterized protein</fullName>
    </submittedName>
</protein>
<dbReference type="OrthoDB" id="4426143at2"/>
<organism evidence="1 2">
    <name type="scientific">Corynebacterium halotolerans YIM 70093 = DSM 44683</name>
    <dbReference type="NCBI Taxonomy" id="1121362"/>
    <lineage>
        <taxon>Bacteria</taxon>
        <taxon>Bacillati</taxon>
        <taxon>Actinomycetota</taxon>
        <taxon>Actinomycetes</taxon>
        <taxon>Mycobacteriales</taxon>
        <taxon>Corynebacteriaceae</taxon>
        <taxon>Corynebacterium</taxon>
    </lineage>
</organism>
<dbReference type="HOGENOM" id="CLU_082066_0_0_11"/>
<evidence type="ECO:0000313" key="2">
    <source>
        <dbReference type="Proteomes" id="UP000011723"/>
    </source>
</evidence>
<dbReference type="eggNOG" id="ENOG5031IK7">
    <property type="taxonomic scope" value="Bacteria"/>
</dbReference>
<dbReference type="EMBL" id="CP003697">
    <property type="protein sequence ID" value="AGF73088.1"/>
    <property type="molecule type" value="Genomic_DNA"/>
</dbReference>